<keyword evidence="2" id="KW-1185">Reference proteome</keyword>
<reference evidence="1 2" key="1">
    <citation type="submission" date="2022-09" db="EMBL/GenBank/DDBJ databases">
        <title>New species of Phenylobacterium.</title>
        <authorList>
            <person name="Mieszkin S."/>
        </authorList>
    </citation>
    <scope>NUCLEOTIDE SEQUENCE [LARGE SCALE GENOMIC DNA]</scope>
    <source>
        <strain evidence="1 2">HK31-G</strain>
    </source>
</reference>
<accession>A0ABW6D1M2</accession>
<protein>
    <submittedName>
        <fullName evidence="1">BrnA antitoxin family protein</fullName>
    </submittedName>
</protein>
<dbReference type="Proteomes" id="UP001598130">
    <property type="component" value="Unassembled WGS sequence"/>
</dbReference>
<organism evidence="1 2">
    <name type="scientific">Phenylobacterium ferrooxidans</name>
    <dbReference type="NCBI Taxonomy" id="2982689"/>
    <lineage>
        <taxon>Bacteria</taxon>
        <taxon>Pseudomonadati</taxon>
        <taxon>Pseudomonadota</taxon>
        <taxon>Alphaproteobacteria</taxon>
        <taxon>Caulobacterales</taxon>
        <taxon>Caulobacteraceae</taxon>
        <taxon>Phenylobacterium</taxon>
    </lineage>
</organism>
<evidence type="ECO:0000313" key="2">
    <source>
        <dbReference type="Proteomes" id="UP001598130"/>
    </source>
</evidence>
<gene>
    <name evidence="1" type="ORF">OCL97_20540</name>
</gene>
<proteinExistence type="predicted"/>
<evidence type="ECO:0000313" key="1">
    <source>
        <dbReference type="EMBL" id="MFD3266337.1"/>
    </source>
</evidence>
<dbReference type="InterPro" id="IPR022148">
    <property type="entry name" value="CopG_antitoxin"/>
</dbReference>
<dbReference type="InterPro" id="IPR010985">
    <property type="entry name" value="Ribbon_hlx_hlx"/>
</dbReference>
<dbReference type="NCBIfam" id="NF047399">
    <property type="entry name" value="BrnA_antitoxin_add"/>
    <property type="match status" value="1"/>
</dbReference>
<sequence>MTAKTISAEAFDAKFESGEDIGDHIDWSTARRPGLEKRRVNVDFTDQMVRRLDIEAQRRGVTRQSLIKIWIADRLDGVA</sequence>
<dbReference type="Pfam" id="PF12441">
    <property type="entry name" value="CopG_antitoxin"/>
    <property type="match status" value="1"/>
</dbReference>
<comment type="caution">
    <text evidence="1">The sequence shown here is derived from an EMBL/GenBank/DDBJ whole genome shotgun (WGS) entry which is preliminary data.</text>
</comment>
<dbReference type="EMBL" id="JAOTJD010000054">
    <property type="protein sequence ID" value="MFD3266337.1"/>
    <property type="molecule type" value="Genomic_DNA"/>
</dbReference>
<dbReference type="RefSeq" id="WP_305704942.1">
    <property type="nucleotide sequence ID" value="NZ_JAOTJD010000054.1"/>
</dbReference>
<dbReference type="SUPFAM" id="SSF47598">
    <property type="entry name" value="Ribbon-helix-helix"/>
    <property type="match status" value="1"/>
</dbReference>
<name>A0ABW6D1M2_9CAUL</name>